<organism evidence="1 2">
    <name type="scientific">Pseudomonas syringae Cit 7</name>
    <dbReference type="NCBI Taxonomy" id="629264"/>
    <lineage>
        <taxon>Bacteria</taxon>
        <taxon>Pseudomonadati</taxon>
        <taxon>Pseudomonadota</taxon>
        <taxon>Gammaproteobacteria</taxon>
        <taxon>Pseudomonadales</taxon>
        <taxon>Pseudomonadaceae</taxon>
        <taxon>Pseudomonas</taxon>
        <taxon>Pseudomonas syringae</taxon>
    </lineage>
</organism>
<dbReference type="RefSeq" id="WP_143519601.1">
    <property type="nucleotide sequence ID" value="NZ_CP073636.1"/>
</dbReference>
<name>A0A8T8LVA7_PSESX</name>
<sequence>MPDTKLFLPLSPRHLLFACVGYRLPQRGTTLSLTEAAFIRTMILNGANRYVFATNIQDIDEIKSRTVSRDLFDADAKLWAEWHESQSREEAEYPDL</sequence>
<dbReference type="Proteomes" id="UP000005924">
    <property type="component" value="Chromosome"/>
</dbReference>
<evidence type="ECO:0000313" key="1">
    <source>
        <dbReference type="EMBL" id="QUP65312.1"/>
    </source>
</evidence>
<reference evidence="1" key="1">
    <citation type="journal article" date="2011" name="PLoS Pathog.">
        <title>Dynamic evolution of pathogenicity revealed by sequencing and comparative genomics of 19 Pseudomonas syringae isolates.</title>
        <authorList>
            <person name="Baltrus D.A."/>
            <person name="Nishimura M.T."/>
            <person name="Romanchuk A."/>
            <person name="Chang J.H."/>
            <person name="Mukhtar M.S."/>
            <person name="Cherkis K."/>
            <person name="Roach J."/>
            <person name="Grant S.R."/>
            <person name="Jones C.D."/>
            <person name="Dangl J.L."/>
        </authorList>
    </citation>
    <scope>NUCLEOTIDE SEQUENCE</scope>
    <source>
        <strain evidence="1">Cit 7</strain>
    </source>
</reference>
<gene>
    <name evidence="1" type="ORF">PSYCIT7_021305</name>
</gene>
<accession>A0A8T8LVA7</accession>
<reference evidence="1" key="2">
    <citation type="submission" date="2021-04" db="EMBL/GenBank/DDBJ databases">
        <title>A complete genome sequence for Pseudomonas syringae Cit7.</title>
        <authorList>
            <person name="Baltrus D.A."/>
        </authorList>
    </citation>
    <scope>NUCLEOTIDE SEQUENCE</scope>
    <source>
        <strain evidence="1">Cit 7</strain>
    </source>
</reference>
<dbReference type="EMBL" id="CP073636">
    <property type="protein sequence ID" value="QUP65312.1"/>
    <property type="molecule type" value="Genomic_DNA"/>
</dbReference>
<protein>
    <submittedName>
        <fullName evidence="1">Uncharacterized protein</fullName>
    </submittedName>
</protein>
<evidence type="ECO:0000313" key="2">
    <source>
        <dbReference type="Proteomes" id="UP000005924"/>
    </source>
</evidence>
<proteinExistence type="predicted"/>
<dbReference type="AlphaFoldDB" id="A0A8T8LVA7"/>